<keyword evidence="2" id="KW-0804">Transcription</keyword>
<dbReference type="GO" id="GO:0043565">
    <property type="term" value="F:sequence-specific DNA binding"/>
    <property type="evidence" value="ECO:0007669"/>
    <property type="project" value="InterPro"/>
</dbReference>
<dbReference type="EMBL" id="JABXIY010000008">
    <property type="protein sequence ID" value="NVK95816.1"/>
    <property type="molecule type" value="Genomic_DNA"/>
</dbReference>
<protein>
    <submittedName>
        <fullName evidence="4">Helix-turn-helix domain-containing protein</fullName>
    </submittedName>
</protein>
<dbReference type="InterPro" id="IPR018060">
    <property type="entry name" value="HTH_AraC"/>
</dbReference>
<dbReference type="GO" id="GO:0003700">
    <property type="term" value="F:DNA-binding transcription factor activity"/>
    <property type="evidence" value="ECO:0007669"/>
    <property type="project" value="InterPro"/>
</dbReference>
<dbReference type="OMA" id="HWASAEH"/>
<dbReference type="SUPFAM" id="SSF52317">
    <property type="entry name" value="Class I glutamine amidotransferase-like"/>
    <property type="match status" value="1"/>
</dbReference>
<dbReference type="InterPro" id="IPR002818">
    <property type="entry name" value="DJ-1/PfpI"/>
</dbReference>
<feature type="domain" description="HTH araC/xylS-type" evidence="3">
    <location>
        <begin position="219"/>
        <end position="316"/>
    </location>
</feature>
<dbReference type="Pfam" id="PF01965">
    <property type="entry name" value="DJ-1_PfpI"/>
    <property type="match status" value="1"/>
</dbReference>
<dbReference type="SMART" id="SM00342">
    <property type="entry name" value="HTH_ARAC"/>
    <property type="match status" value="1"/>
</dbReference>
<evidence type="ECO:0000313" key="4">
    <source>
        <dbReference type="EMBL" id="NVK95816.1"/>
    </source>
</evidence>
<evidence type="ECO:0000313" key="5">
    <source>
        <dbReference type="Proteomes" id="UP000565723"/>
    </source>
</evidence>
<dbReference type="Pfam" id="PF12833">
    <property type="entry name" value="HTH_18"/>
    <property type="match status" value="1"/>
</dbReference>
<dbReference type="InterPro" id="IPR052158">
    <property type="entry name" value="INH-QAR"/>
</dbReference>
<dbReference type="Gene3D" id="3.40.50.880">
    <property type="match status" value="1"/>
</dbReference>
<name>A0A850LCJ5_9RHOB</name>
<comment type="caution">
    <text evidence="4">The sequence shown here is derived from an EMBL/GenBank/DDBJ whole genome shotgun (WGS) entry which is preliminary data.</text>
</comment>
<organism evidence="4 5">
    <name type="scientific">Ruegeria pomeroyi</name>
    <dbReference type="NCBI Taxonomy" id="89184"/>
    <lineage>
        <taxon>Bacteria</taxon>
        <taxon>Pseudomonadati</taxon>
        <taxon>Pseudomonadota</taxon>
        <taxon>Alphaproteobacteria</taxon>
        <taxon>Rhodobacterales</taxon>
        <taxon>Roseobacteraceae</taxon>
        <taxon>Ruegeria</taxon>
    </lineage>
</organism>
<reference evidence="4 5" key="1">
    <citation type="journal article" date="2020" name="Proc. Natl. Acad. Sci. U.S.A.">
        <title>Ecological drivers of bacterial community assembly in synthetic phycospheres.</title>
        <authorList>
            <person name="Fu H."/>
            <person name="Uchimiya M."/>
            <person name="Gore J."/>
            <person name="Moran M.A."/>
        </authorList>
    </citation>
    <scope>NUCLEOTIDE SEQUENCE [LARGE SCALE GENOMIC DNA]</scope>
    <source>
        <strain evidence="4">HF-Din03</strain>
    </source>
</reference>
<dbReference type="RefSeq" id="WP_011047136.1">
    <property type="nucleotide sequence ID" value="NZ_CP076685.1"/>
</dbReference>
<dbReference type="InterPro" id="IPR009057">
    <property type="entry name" value="Homeodomain-like_sf"/>
</dbReference>
<dbReference type="SUPFAM" id="SSF46689">
    <property type="entry name" value="Homeodomain-like"/>
    <property type="match status" value="2"/>
</dbReference>
<dbReference type="AlphaFoldDB" id="A0A850LCJ5"/>
<evidence type="ECO:0000256" key="1">
    <source>
        <dbReference type="ARBA" id="ARBA00023015"/>
    </source>
</evidence>
<evidence type="ECO:0000259" key="3">
    <source>
        <dbReference type="PROSITE" id="PS01124"/>
    </source>
</evidence>
<sequence>MGQNAAGRHFVFVLDEGFTMQAFSSAVEVVRLLERVRPGTGYRYNALSLSGGPVAASNGFRLIPDLAAEAVPPRAVIVVVAGVRAGHSAEPALAARLRGWARRGHPVWGISSGVVRLAQAGLLEGRRVAAHWEDVAYLRDSHPRVQVTASLFVSDGEVMTCAGGGAASDMMLTVLRRDLGGEIADEIAARLVIDAVRGGGTRQRRALDMRFETRNRVAFAALRLMRANLVPPLPIAAIARAQGVSERQLERVFAREFGKTPSALYLDVRFQDARAEVRDSRRSLTEIALDHGYSPAGFARGYKRLFGLLPSEDRRQAMSDEIT</sequence>
<dbReference type="InterPro" id="IPR029062">
    <property type="entry name" value="Class_I_gatase-like"/>
</dbReference>
<gene>
    <name evidence="4" type="ORF">HW564_02700</name>
</gene>
<proteinExistence type="predicted"/>
<accession>A0A850LCJ5</accession>
<dbReference type="PROSITE" id="PS01124">
    <property type="entry name" value="HTH_ARAC_FAMILY_2"/>
    <property type="match status" value="1"/>
</dbReference>
<evidence type="ECO:0000256" key="2">
    <source>
        <dbReference type="ARBA" id="ARBA00023163"/>
    </source>
</evidence>
<dbReference type="CDD" id="cd03136">
    <property type="entry name" value="GATase1_AraC_ArgR_like"/>
    <property type="match status" value="1"/>
</dbReference>
<keyword evidence="1" id="KW-0805">Transcription regulation</keyword>
<dbReference type="Proteomes" id="UP000565723">
    <property type="component" value="Unassembled WGS sequence"/>
</dbReference>
<dbReference type="Gene3D" id="1.10.10.60">
    <property type="entry name" value="Homeodomain-like"/>
    <property type="match status" value="1"/>
</dbReference>
<dbReference type="PANTHER" id="PTHR43130">
    <property type="entry name" value="ARAC-FAMILY TRANSCRIPTIONAL REGULATOR"/>
    <property type="match status" value="1"/>
</dbReference>
<dbReference type="PANTHER" id="PTHR43130:SF3">
    <property type="entry name" value="HTH-TYPE TRANSCRIPTIONAL REGULATOR RV1931C"/>
    <property type="match status" value="1"/>
</dbReference>